<comment type="similarity">
    <text evidence="2">Belongs to the peptidase U48 family.</text>
</comment>
<evidence type="ECO:0000256" key="10">
    <source>
        <dbReference type="ARBA" id="ARBA00047280"/>
    </source>
</evidence>
<evidence type="ECO:0000313" key="16">
    <source>
        <dbReference type="Proteomes" id="UP001153954"/>
    </source>
</evidence>
<evidence type="ECO:0000256" key="6">
    <source>
        <dbReference type="ARBA" id="ARBA00022824"/>
    </source>
</evidence>
<dbReference type="GO" id="GO:0004222">
    <property type="term" value="F:metalloendopeptidase activity"/>
    <property type="evidence" value="ECO:0007669"/>
    <property type="project" value="InterPro"/>
</dbReference>
<proteinExistence type="inferred from homology"/>
<feature type="transmembrane region" description="Helical" evidence="13">
    <location>
        <begin position="253"/>
        <end position="271"/>
    </location>
</feature>
<dbReference type="GO" id="GO:0005789">
    <property type="term" value="C:endoplasmic reticulum membrane"/>
    <property type="evidence" value="ECO:0007669"/>
    <property type="project" value="UniProtKB-SubCell"/>
</dbReference>
<keyword evidence="6" id="KW-0256">Endoplasmic reticulum</keyword>
<dbReference type="Proteomes" id="UP001153954">
    <property type="component" value="Unassembled WGS sequence"/>
</dbReference>
<comment type="caution">
    <text evidence="15">The sequence shown here is derived from an EMBL/GenBank/DDBJ whole genome shotgun (WGS) entry which is preliminary data.</text>
</comment>
<name>A0AAU9U4C6_EUPED</name>
<dbReference type="EC" id="3.4.26.1" evidence="11"/>
<keyword evidence="8 13" id="KW-0472">Membrane</keyword>
<evidence type="ECO:0000256" key="9">
    <source>
        <dbReference type="ARBA" id="ARBA00032607"/>
    </source>
</evidence>
<evidence type="ECO:0000256" key="3">
    <source>
        <dbReference type="ARBA" id="ARBA00022670"/>
    </source>
</evidence>
<keyword evidence="16" id="KW-1185">Reference proteome</keyword>
<protein>
    <recommendedName>
        <fullName evidence="12">CAAX prenyl protease 2</fullName>
        <ecNumber evidence="11">3.4.26.1</ecNumber>
    </recommendedName>
    <alternativeName>
        <fullName evidence="9">Farnesylated proteins-converting enzyme 2</fullName>
    </alternativeName>
</protein>
<dbReference type="InterPro" id="IPR039731">
    <property type="entry name" value="Rce1"/>
</dbReference>
<dbReference type="GO" id="GO:0071586">
    <property type="term" value="P:CAAX-box protein processing"/>
    <property type="evidence" value="ECO:0007669"/>
    <property type="project" value="InterPro"/>
</dbReference>
<sequence>MASMDFIEQNICIISGLACVFLTFLYVGSLYIWRSNLSRDHPTTIKRRFLSVCCMMLLAPVFTHALLKDEMLQKGDIYEYMGFRMSGMISALFVPLFLTAILFLGPLTMHFIAGTWKLYAEPMYWISSWQDLVWLRNHIMAPLSEEWVFRSCMMPLLLQCLEPFTAVFTGPLLFGIAHFHHVHEMLANGRSLKSALFIALFQFSFTTVFGAYSAYLFLRTGHLFAPVIAHIFCNHLGFPNFFEVFHFPLMQRILIICNFLLGLFLWCYLLVPLTDPYIYDNKLQLLA</sequence>
<dbReference type="EMBL" id="CAKOGL010000014">
    <property type="protein sequence ID" value="CAH2094699.1"/>
    <property type="molecule type" value="Genomic_DNA"/>
</dbReference>
<evidence type="ECO:0000256" key="5">
    <source>
        <dbReference type="ARBA" id="ARBA00022801"/>
    </source>
</evidence>
<feature type="transmembrane region" description="Helical" evidence="13">
    <location>
        <begin position="88"/>
        <end position="113"/>
    </location>
</feature>
<feature type="transmembrane region" description="Helical" evidence="13">
    <location>
        <begin position="194"/>
        <end position="217"/>
    </location>
</feature>
<dbReference type="InterPro" id="IPR003675">
    <property type="entry name" value="Rce1/LyrA-like_dom"/>
</dbReference>
<feature type="transmembrane region" description="Helical" evidence="13">
    <location>
        <begin position="163"/>
        <end position="182"/>
    </location>
</feature>
<feature type="domain" description="CAAX prenyl protease 2/Lysostaphin resistance protein A-like" evidence="14">
    <location>
        <begin position="132"/>
        <end position="235"/>
    </location>
</feature>
<evidence type="ECO:0000256" key="8">
    <source>
        <dbReference type="ARBA" id="ARBA00023136"/>
    </source>
</evidence>
<evidence type="ECO:0000259" key="14">
    <source>
        <dbReference type="Pfam" id="PF02517"/>
    </source>
</evidence>
<keyword evidence="3" id="KW-0645">Protease</keyword>
<feature type="transmembrane region" description="Helical" evidence="13">
    <location>
        <begin position="12"/>
        <end position="33"/>
    </location>
</feature>
<organism evidence="15 16">
    <name type="scientific">Euphydryas editha</name>
    <name type="common">Edith's checkerspot</name>
    <dbReference type="NCBI Taxonomy" id="104508"/>
    <lineage>
        <taxon>Eukaryota</taxon>
        <taxon>Metazoa</taxon>
        <taxon>Ecdysozoa</taxon>
        <taxon>Arthropoda</taxon>
        <taxon>Hexapoda</taxon>
        <taxon>Insecta</taxon>
        <taxon>Pterygota</taxon>
        <taxon>Neoptera</taxon>
        <taxon>Endopterygota</taxon>
        <taxon>Lepidoptera</taxon>
        <taxon>Glossata</taxon>
        <taxon>Ditrysia</taxon>
        <taxon>Papilionoidea</taxon>
        <taxon>Nymphalidae</taxon>
        <taxon>Nymphalinae</taxon>
        <taxon>Euphydryas</taxon>
    </lineage>
</organism>
<evidence type="ECO:0000256" key="12">
    <source>
        <dbReference type="ARBA" id="ARBA00049763"/>
    </source>
</evidence>
<comment type="subcellular location">
    <subcellularLocation>
        <location evidence="1">Endoplasmic reticulum membrane</location>
        <topology evidence="1">Multi-pass membrane protein</topology>
    </subcellularLocation>
</comment>
<feature type="transmembrane region" description="Helical" evidence="13">
    <location>
        <begin position="49"/>
        <end position="67"/>
    </location>
</feature>
<keyword evidence="5" id="KW-0378">Hydrolase</keyword>
<dbReference type="PANTHER" id="PTHR13046:SF0">
    <property type="entry name" value="CAAX PRENYL PROTEASE 2"/>
    <property type="match status" value="1"/>
</dbReference>
<comment type="catalytic activity">
    <reaction evidence="10">
        <text>Hydrolyzes the peptide bond -P2-(S-farnesyl or geranylgeranyl)C-P1'-P2'-P3'-COOH where P1' and P2' are amino acids with aliphatic sidechains and P3' is any C-terminal residue.</text>
        <dbReference type="EC" id="3.4.26.1"/>
    </reaction>
</comment>
<dbReference type="PANTHER" id="PTHR13046">
    <property type="entry name" value="PROTEASE U48 CAAX PRENYL PROTEASE RCE1"/>
    <property type="match status" value="1"/>
</dbReference>
<evidence type="ECO:0000256" key="7">
    <source>
        <dbReference type="ARBA" id="ARBA00022989"/>
    </source>
</evidence>
<evidence type="ECO:0000256" key="1">
    <source>
        <dbReference type="ARBA" id="ARBA00004477"/>
    </source>
</evidence>
<evidence type="ECO:0000256" key="13">
    <source>
        <dbReference type="SAM" id="Phobius"/>
    </source>
</evidence>
<gene>
    <name evidence="15" type="ORF">EEDITHA_LOCUS10239</name>
</gene>
<accession>A0AAU9U4C6</accession>
<reference evidence="15" key="1">
    <citation type="submission" date="2022-03" db="EMBL/GenBank/DDBJ databases">
        <authorList>
            <person name="Tunstrom K."/>
        </authorList>
    </citation>
    <scope>NUCLEOTIDE SEQUENCE</scope>
</reference>
<evidence type="ECO:0000256" key="11">
    <source>
        <dbReference type="ARBA" id="ARBA00049729"/>
    </source>
</evidence>
<keyword evidence="7 13" id="KW-1133">Transmembrane helix</keyword>
<evidence type="ECO:0000313" key="15">
    <source>
        <dbReference type="EMBL" id="CAH2094699.1"/>
    </source>
</evidence>
<keyword evidence="4 13" id="KW-0812">Transmembrane</keyword>
<dbReference type="Pfam" id="PF02517">
    <property type="entry name" value="Rce1-like"/>
    <property type="match status" value="1"/>
</dbReference>
<evidence type="ECO:0000256" key="4">
    <source>
        <dbReference type="ARBA" id="ARBA00022692"/>
    </source>
</evidence>
<evidence type="ECO:0000256" key="2">
    <source>
        <dbReference type="ARBA" id="ARBA00006897"/>
    </source>
</evidence>
<dbReference type="AlphaFoldDB" id="A0AAU9U4C6"/>